<feature type="transmembrane region" description="Helical" evidence="6">
    <location>
        <begin position="290"/>
        <end position="312"/>
    </location>
</feature>
<dbReference type="PANTHER" id="PTHR43791:SF23">
    <property type="entry name" value="MAJOR FACILITATOR SUPERFAMILY (MFS) PROFILE DOMAIN-CONTAINING PROTEIN"/>
    <property type="match status" value="1"/>
</dbReference>
<feature type="transmembrane region" description="Helical" evidence="6">
    <location>
        <begin position="412"/>
        <end position="434"/>
    </location>
</feature>
<evidence type="ECO:0000313" key="8">
    <source>
        <dbReference type="EMBL" id="EKD00957.1"/>
    </source>
</evidence>
<keyword evidence="2" id="KW-0813">Transport</keyword>
<name>K1VNB1_TRIAC</name>
<evidence type="ECO:0000256" key="6">
    <source>
        <dbReference type="SAM" id="Phobius"/>
    </source>
</evidence>
<dbReference type="eggNOG" id="KOG2533">
    <property type="taxonomic scope" value="Eukaryota"/>
</dbReference>
<evidence type="ECO:0000259" key="7">
    <source>
        <dbReference type="PROSITE" id="PS50850"/>
    </source>
</evidence>
<dbReference type="FunFam" id="1.20.1250.20:FF:000013">
    <property type="entry name" value="MFS general substrate transporter"/>
    <property type="match status" value="1"/>
</dbReference>
<keyword evidence="9" id="KW-1185">Reference proteome</keyword>
<protein>
    <submittedName>
        <fullName evidence="8">Nicotinamide mononucleotide permease</fullName>
    </submittedName>
</protein>
<dbReference type="Pfam" id="PF07690">
    <property type="entry name" value="MFS_1"/>
    <property type="match status" value="1"/>
</dbReference>
<feature type="transmembrane region" description="Helical" evidence="6">
    <location>
        <begin position="379"/>
        <end position="400"/>
    </location>
</feature>
<dbReference type="GO" id="GO:0016020">
    <property type="term" value="C:membrane"/>
    <property type="evidence" value="ECO:0007669"/>
    <property type="project" value="UniProtKB-SubCell"/>
</dbReference>
<sequence length="495" mass="53950">MSDEKESIHRDSLSVSKGPALEVDDQFAVRLPESLANLTEAEREAVAKSGTRKVDIMLIPGHLSSAKVAGLAADLGLTTQQYNTCVSVLFAGYVALQIPSNMIVGKITRPGIYICCNAALWGVVSACTGAVQSYEGLAVCRVMLGVVEAAFFPGAIFLVSLFYPRRQMALRAAAFYTGSQVGNAFGGLFAIGILKLDGKHGLEGWRWLFIVEGAMTFGVAVICAFILPNRPDTVRWLTPVERDMLMWRLEVDRGTKDENDTVPIGRALKMALADVSPSHLFSLTSQPKTWLLCLTLQFAFIAATVTNFFPIVSEGLGFDRTTTLAITAPPYIICAIGLLIDGFSSDRFKNRSYHIVVPMCFTLVGNIIAVSTTAIAPRYFAMCLLPVGFYCASTIILSWVGDNLTGPSSKRAIVYAILNAFAQIPNIWSSYLYYSPPRFVTAFIVDLAASAAAIAMAFVTRWYLKRENRKMDEGEDLGPSGPSEVQLEAGFRYQL</sequence>
<evidence type="ECO:0000256" key="3">
    <source>
        <dbReference type="ARBA" id="ARBA00022692"/>
    </source>
</evidence>
<gene>
    <name evidence="8" type="ORF">A1Q2_04724</name>
</gene>
<feature type="domain" description="Major facilitator superfamily (MFS) profile" evidence="7">
    <location>
        <begin position="41"/>
        <end position="469"/>
    </location>
</feature>
<feature type="transmembrane region" description="Helical" evidence="6">
    <location>
        <begin position="324"/>
        <end position="343"/>
    </location>
</feature>
<dbReference type="FunFam" id="1.20.1250.20:FF:000057">
    <property type="entry name" value="MFS general substrate transporter"/>
    <property type="match status" value="1"/>
</dbReference>
<feature type="transmembrane region" description="Helical" evidence="6">
    <location>
        <begin position="206"/>
        <end position="227"/>
    </location>
</feature>
<dbReference type="InterPro" id="IPR011701">
    <property type="entry name" value="MFS"/>
</dbReference>
<evidence type="ECO:0000256" key="4">
    <source>
        <dbReference type="ARBA" id="ARBA00022989"/>
    </source>
</evidence>
<dbReference type="Gene3D" id="1.20.1250.20">
    <property type="entry name" value="MFS general substrate transporter like domains"/>
    <property type="match status" value="2"/>
</dbReference>
<evidence type="ECO:0000256" key="1">
    <source>
        <dbReference type="ARBA" id="ARBA00004141"/>
    </source>
</evidence>
<dbReference type="AlphaFoldDB" id="K1VNB1"/>
<accession>K1VNB1</accession>
<reference evidence="8 9" key="1">
    <citation type="journal article" date="2012" name="Eukaryot. Cell">
        <title>Genome sequence of the Trichosporon asahii environmental strain CBS 8904.</title>
        <authorList>
            <person name="Yang R.Y."/>
            <person name="Li H.T."/>
            <person name="Zhu H."/>
            <person name="Zhou G.P."/>
            <person name="Wang M."/>
            <person name="Wang L."/>
        </authorList>
    </citation>
    <scope>NUCLEOTIDE SEQUENCE [LARGE SCALE GENOMIC DNA]</scope>
    <source>
        <strain evidence="8 9">CBS 8904</strain>
    </source>
</reference>
<dbReference type="Proteomes" id="UP000006757">
    <property type="component" value="Unassembled WGS sequence"/>
</dbReference>
<feature type="transmembrane region" description="Helical" evidence="6">
    <location>
        <begin position="175"/>
        <end position="194"/>
    </location>
</feature>
<evidence type="ECO:0000313" key="9">
    <source>
        <dbReference type="Proteomes" id="UP000006757"/>
    </source>
</evidence>
<dbReference type="SUPFAM" id="SSF103473">
    <property type="entry name" value="MFS general substrate transporter"/>
    <property type="match status" value="1"/>
</dbReference>
<dbReference type="GO" id="GO:0022857">
    <property type="term" value="F:transmembrane transporter activity"/>
    <property type="evidence" value="ECO:0007669"/>
    <property type="project" value="InterPro"/>
</dbReference>
<keyword evidence="4 6" id="KW-1133">Transmembrane helix</keyword>
<organism evidence="8 9">
    <name type="scientific">Trichosporon asahii var. asahii (strain CBS 8904)</name>
    <name type="common">Yeast</name>
    <dbReference type="NCBI Taxonomy" id="1220162"/>
    <lineage>
        <taxon>Eukaryota</taxon>
        <taxon>Fungi</taxon>
        <taxon>Dikarya</taxon>
        <taxon>Basidiomycota</taxon>
        <taxon>Agaricomycotina</taxon>
        <taxon>Tremellomycetes</taxon>
        <taxon>Trichosporonales</taxon>
        <taxon>Trichosporonaceae</taxon>
        <taxon>Trichosporon</taxon>
    </lineage>
</organism>
<dbReference type="STRING" id="1220162.K1VNB1"/>
<feature type="transmembrane region" description="Helical" evidence="6">
    <location>
        <begin position="111"/>
        <end position="131"/>
    </location>
</feature>
<dbReference type="InterPro" id="IPR020846">
    <property type="entry name" value="MFS_dom"/>
</dbReference>
<feature type="transmembrane region" description="Helical" evidence="6">
    <location>
        <begin position="440"/>
        <end position="464"/>
    </location>
</feature>
<dbReference type="EMBL" id="AMBO01000330">
    <property type="protein sequence ID" value="EKD00957.1"/>
    <property type="molecule type" value="Genomic_DNA"/>
</dbReference>
<evidence type="ECO:0000256" key="5">
    <source>
        <dbReference type="ARBA" id="ARBA00023136"/>
    </source>
</evidence>
<proteinExistence type="predicted"/>
<comment type="caution">
    <text evidence="8">The sequence shown here is derived from an EMBL/GenBank/DDBJ whole genome shotgun (WGS) entry which is preliminary data.</text>
</comment>
<dbReference type="InterPro" id="IPR036259">
    <property type="entry name" value="MFS_trans_sf"/>
</dbReference>
<feature type="transmembrane region" description="Helical" evidence="6">
    <location>
        <begin position="355"/>
        <end position="373"/>
    </location>
</feature>
<dbReference type="PANTHER" id="PTHR43791">
    <property type="entry name" value="PERMEASE-RELATED"/>
    <property type="match status" value="1"/>
</dbReference>
<comment type="subcellular location">
    <subcellularLocation>
        <location evidence="1">Membrane</location>
        <topology evidence="1">Multi-pass membrane protein</topology>
    </subcellularLocation>
</comment>
<evidence type="ECO:0000256" key="2">
    <source>
        <dbReference type="ARBA" id="ARBA00022448"/>
    </source>
</evidence>
<keyword evidence="5 6" id="KW-0472">Membrane</keyword>
<dbReference type="PROSITE" id="PS50850">
    <property type="entry name" value="MFS"/>
    <property type="match status" value="1"/>
</dbReference>
<dbReference type="OrthoDB" id="2985014at2759"/>
<dbReference type="InParanoid" id="K1VNB1"/>
<keyword evidence="3 6" id="KW-0812">Transmembrane</keyword>
<dbReference type="OMA" id="LINAVCN"/>
<feature type="transmembrane region" description="Helical" evidence="6">
    <location>
        <begin position="143"/>
        <end position="163"/>
    </location>
</feature>
<dbReference type="HOGENOM" id="CLU_001265_0_6_1"/>